<evidence type="ECO:0000256" key="1">
    <source>
        <dbReference type="SAM" id="SignalP"/>
    </source>
</evidence>
<proteinExistence type="predicted"/>
<feature type="signal peptide" evidence="1">
    <location>
        <begin position="1"/>
        <end position="31"/>
    </location>
</feature>
<keyword evidence="1" id="KW-0732">Signal</keyword>
<gene>
    <name evidence="2" type="ORF">SAMN05660748_1026</name>
</gene>
<protein>
    <recommendedName>
        <fullName evidence="4">VCBS repeat-containing protein</fullName>
    </recommendedName>
</protein>
<dbReference type="EMBL" id="OBQI01000001">
    <property type="protein sequence ID" value="SOC47768.1"/>
    <property type="molecule type" value="Genomic_DNA"/>
</dbReference>
<keyword evidence="3" id="KW-1185">Reference proteome</keyword>
<evidence type="ECO:0000313" key="2">
    <source>
        <dbReference type="EMBL" id="SOC47768.1"/>
    </source>
</evidence>
<organism evidence="2 3">
    <name type="scientific">Blastococcus aggregatus</name>
    <dbReference type="NCBI Taxonomy" id="38502"/>
    <lineage>
        <taxon>Bacteria</taxon>
        <taxon>Bacillati</taxon>
        <taxon>Actinomycetota</taxon>
        <taxon>Actinomycetes</taxon>
        <taxon>Geodermatophilales</taxon>
        <taxon>Geodermatophilaceae</taxon>
        <taxon>Blastococcus</taxon>
    </lineage>
</organism>
<sequence length="249" mass="25695">MTEGRNMRRRMGMVGAMALGLGLLTGGPAHAADAGTIHVPEDFVPALSDTRATGHYELVGTGLRLWTENATSTDKVAEYVATSTPLAEVGEPTLEYTNTSGGGVPGFQLVIDFDGDGSNDGILVGEPGVYGADWWLNTAAKTFVKDGAPVTGGGSGSAWHGTLAQWSTAFSEADVTAFGFSLGSGVKGDGVLTAITFAGTRYTFAEHVVLEGKNDCKGGGWKTSTKPEFRNQGECVSSFASASKGSGKK</sequence>
<reference evidence="3" key="1">
    <citation type="submission" date="2017-08" db="EMBL/GenBank/DDBJ databases">
        <authorList>
            <person name="Varghese N."/>
            <person name="Submissions S."/>
        </authorList>
    </citation>
    <scope>NUCLEOTIDE SEQUENCE [LARGE SCALE GENOMIC DNA]</scope>
    <source>
        <strain evidence="3">DSM 4725</strain>
    </source>
</reference>
<evidence type="ECO:0008006" key="4">
    <source>
        <dbReference type="Google" id="ProtNLM"/>
    </source>
</evidence>
<feature type="chain" id="PRO_5012605960" description="VCBS repeat-containing protein" evidence="1">
    <location>
        <begin position="32"/>
        <end position="249"/>
    </location>
</feature>
<dbReference type="Proteomes" id="UP000219435">
    <property type="component" value="Unassembled WGS sequence"/>
</dbReference>
<accession>A0A285V2F6</accession>
<name>A0A285V2F6_9ACTN</name>
<evidence type="ECO:0000313" key="3">
    <source>
        <dbReference type="Proteomes" id="UP000219435"/>
    </source>
</evidence>
<dbReference type="AlphaFoldDB" id="A0A285V2F6"/>